<dbReference type="InterPro" id="IPR003439">
    <property type="entry name" value="ABC_transporter-like_ATP-bd"/>
</dbReference>
<dbReference type="PANTHER" id="PTHR43394:SF1">
    <property type="entry name" value="ATP-BINDING CASSETTE SUB-FAMILY B MEMBER 10, MITOCHONDRIAL"/>
    <property type="match status" value="1"/>
</dbReference>
<dbReference type="FunFam" id="3.40.50.300:FF:000221">
    <property type="entry name" value="Multidrug ABC transporter ATP-binding protein"/>
    <property type="match status" value="1"/>
</dbReference>
<dbReference type="OrthoDB" id="9808328at2"/>
<dbReference type="RefSeq" id="WP_093418670.1">
    <property type="nucleotide sequence ID" value="NZ_FOXA01000002.1"/>
</dbReference>
<keyword evidence="8 9" id="KW-0472">Membrane</keyword>
<evidence type="ECO:0000256" key="6">
    <source>
        <dbReference type="ARBA" id="ARBA00022840"/>
    </source>
</evidence>
<comment type="subcellular location">
    <subcellularLocation>
        <location evidence="1">Cell membrane</location>
        <topology evidence="1">Multi-pass membrane protein</topology>
    </subcellularLocation>
</comment>
<sequence>MTRERDLIAWIWRGYLRGHWLKVSAALGLMALEGGMLGLLSYMVKPMFDQVFVAGDRSAVVWVAFGVAGVFGIRALAGFGHRVLMAVVGRRISAQMQSNLLRHMLTLDASYFRDNSPGTLIERVRGDTRVVSSIWSAVLGAAGRDTVALVSLLAVALSVDWLWTLIAVAGAPLLMLPIAMLQRLVRRTTRAARSAAAVISTRLDETFHGINTIKLNGIEEHDRSRFDAVLDRFVGAELRAAAGQAGIPALIDVVAAIGFFGVLVYGGFQIIDGEKSVGEFMSFFTAMALVFEPLRRLGNVSGTWQVAAASLERLHGVFEERPTILSPARPRAVKAEDADVVFEEVSFSYDRDPVLSGLSFTARAGETTALVGPSGAGKSTVFALITRLIEPQSGRVALGETGVEEVDLEALRDRISVVSQETLLFDDTIRENILLGRTDVDDETLREVIEAAHVADFLDGLPRGLDTPAGPRGANLSGGQRQRVAIARALLRDTPILLLDEATSALDAASEAAVQEALERLSQGRTTLVIAHRLSTIQDADRIVVMERGRVVDQGRHEELLARGGLYADLHRLQFAGS</sequence>
<dbReference type="InterPro" id="IPR003593">
    <property type="entry name" value="AAA+_ATPase"/>
</dbReference>
<evidence type="ECO:0000256" key="9">
    <source>
        <dbReference type="SAM" id="Phobius"/>
    </source>
</evidence>
<dbReference type="Proteomes" id="UP000199356">
    <property type="component" value="Unassembled WGS sequence"/>
</dbReference>
<evidence type="ECO:0000313" key="12">
    <source>
        <dbReference type="EMBL" id="SFP06849.1"/>
    </source>
</evidence>
<keyword evidence="6 12" id="KW-0067">ATP-binding</keyword>
<dbReference type="PROSITE" id="PS00211">
    <property type="entry name" value="ABC_TRANSPORTER_1"/>
    <property type="match status" value="1"/>
</dbReference>
<dbReference type="AlphaFoldDB" id="A0A1I5MBG7"/>
<dbReference type="SUPFAM" id="SSF90123">
    <property type="entry name" value="ABC transporter transmembrane region"/>
    <property type="match status" value="1"/>
</dbReference>
<evidence type="ECO:0000256" key="4">
    <source>
        <dbReference type="ARBA" id="ARBA00022692"/>
    </source>
</evidence>
<dbReference type="SMART" id="SM00382">
    <property type="entry name" value="AAA"/>
    <property type="match status" value="1"/>
</dbReference>
<keyword evidence="4 9" id="KW-0812">Transmembrane</keyword>
<feature type="transmembrane region" description="Helical" evidence="9">
    <location>
        <begin position="133"/>
        <end position="155"/>
    </location>
</feature>
<keyword evidence="5" id="KW-0547">Nucleotide-binding</keyword>
<dbReference type="Pfam" id="PF00005">
    <property type="entry name" value="ABC_tran"/>
    <property type="match status" value="1"/>
</dbReference>
<dbReference type="PROSITE" id="PS50893">
    <property type="entry name" value="ABC_TRANSPORTER_2"/>
    <property type="match status" value="1"/>
</dbReference>
<gene>
    <name evidence="12" type="ORF">SAMN04488047_102190</name>
</gene>
<feature type="transmembrane region" description="Helical" evidence="9">
    <location>
        <begin position="161"/>
        <end position="181"/>
    </location>
</feature>
<dbReference type="GO" id="GO:0016887">
    <property type="term" value="F:ATP hydrolysis activity"/>
    <property type="evidence" value="ECO:0007669"/>
    <property type="project" value="InterPro"/>
</dbReference>
<evidence type="ECO:0000256" key="8">
    <source>
        <dbReference type="ARBA" id="ARBA00023136"/>
    </source>
</evidence>
<feature type="transmembrane region" description="Helical" evidence="9">
    <location>
        <begin position="20"/>
        <end position="44"/>
    </location>
</feature>
<feature type="domain" description="ABC transporter" evidence="10">
    <location>
        <begin position="340"/>
        <end position="573"/>
    </location>
</feature>
<keyword evidence="7 9" id="KW-1133">Transmembrane helix</keyword>
<dbReference type="InterPro" id="IPR036640">
    <property type="entry name" value="ABC1_TM_sf"/>
</dbReference>
<evidence type="ECO:0000256" key="2">
    <source>
        <dbReference type="ARBA" id="ARBA00022448"/>
    </source>
</evidence>
<dbReference type="GO" id="GO:0005524">
    <property type="term" value="F:ATP binding"/>
    <property type="evidence" value="ECO:0007669"/>
    <property type="project" value="UniProtKB-KW"/>
</dbReference>
<evidence type="ECO:0000259" key="11">
    <source>
        <dbReference type="PROSITE" id="PS50929"/>
    </source>
</evidence>
<dbReference type="GO" id="GO:0005886">
    <property type="term" value="C:plasma membrane"/>
    <property type="evidence" value="ECO:0007669"/>
    <property type="project" value="UniProtKB-SubCell"/>
</dbReference>
<dbReference type="Pfam" id="PF00664">
    <property type="entry name" value="ABC_membrane"/>
    <property type="match status" value="1"/>
</dbReference>
<dbReference type="SUPFAM" id="SSF52540">
    <property type="entry name" value="P-loop containing nucleoside triphosphate hydrolases"/>
    <property type="match status" value="1"/>
</dbReference>
<dbReference type="InterPro" id="IPR017871">
    <property type="entry name" value="ABC_transporter-like_CS"/>
</dbReference>
<evidence type="ECO:0000256" key="7">
    <source>
        <dbReference type="ARBA" id="ARBA00022989"/>
    </source>
</evidence>
<keyword evidence="2" id="KW-0813">Transport</keyword>
<keyword evidence="13" id="KW-1185">Reference proteome</keyword>
<organism evidence="12 13">
    <name type="scientific">Tranquillimonas alkanivorans</name>
    <dbReference type="NCBI Taxonomy" id="441119"/>
    <lineage>
        <taxon>Bacteria</taxon>
        <taxon>Pseudomonadati</taxon>
        <taxon>Pseudomonadota</taxon>
        <taxon>Alphaproteobacteria</taxon>
        <taxon>Rhodobacterales</taxon>
        <taxon>Roseobacteraceae</taxon>
        <taxon>Tranquillimonas</taxon>
    </lineage>
</organism>
<keyword evidence="3" id="KW-1003">Cell membrane</keyword>
<dbReference type="InterPro" id="IPR039421">
    <property type="entry name" value="Type_1_exporter"/>
</dbReference>
<reference evidence="12 13" key="1">
    <citation type="submission" date="2016-10" db="EMBL/GenBank/DDBJ databases">
        <authorList>
            <person name="de Groot N.N."/>
        </authorList>
    </citation>
    <scope>NUCLEOTIDE SEQUENCE [LARGE SCALE GENOMIC DNA]</scope>
    <source>
        <strain evidence="12 13">DSM 19547</strain>
    </source>
</reference>
<dbReference type="InterPro" id="IPR027417">
    <property type="entry name" value="P-loop_NTPase"/>
</dbReference>
<evidence type="ECO:0000256" key="1">
    <source>
        <dbReference type="ARBA" id="ARBA00004651"/>
    </source>
</evidence>
<dbReference type="PANTHER" id="PTHR43394">
    <property type="entry name" value="ATP-DEPENDENT PERMEASE MDL1, MITOCHONDRIAL"/>
    <property type="match status" value="1"/>
</dbReference>
<dbReference type="CDD" id="cd18552">
    <property type="entry name" value="ABC_6TM_MsbA_like"/>
    <property type="match status" value="1"/>
</dbReference>
<evidence type="ECO:0000313" key="13">
    <source>
        <dbReference type="Proteomes" id="UP000199356"/>
    </source>
</evidence>
<evidence type="ECO:0000256" key="5">
    <source>
        <dbReference type="ARBA" id="ARBA00022741"/>
    </source>
</evidence>
<evidence type="ECO:0000256" key="3">
    <source>
        <dbReference type="ARBA" id="ARBA00022475"/>
    </source>
</evidence>
<dbReference type="GO" id="GO:0015421">
    <property type="term" value="F:ABC-type oligopeptide transporter activity"/>
    <property type="evidence" value="ECO:0007669"/>
    <property type="project" value="TreeGrafter"/>
</dbReference>
<proteinExistence type="predicted"/>
<dbReference type="Gene3D" id="3.40.50.300">
    <property type="entry name" value="P-loop containing nucleotide triphosphate hydrolases"/>
    <property type="match status" value="1"/>
</dbReference>
<accession>A0A1I5MBG7</accession>
<dbReference type="STRING" id="441119.SAMN04488047_102190"/>
<dbReference type="InterPro" id="IPR011527">
    <property type="entry name" value="ABC1_TM_dom"/>
</dbReference>
<feature type="transmembrane region" description="Helical" evidence="9">
    <location>
        <begin position="59"/>
        <end position="77"/>
    </location>
</feature>
<feature type="transmembrane region" description="Helical" evidence="9">
    <location>
        <begin position="249"/>
        <end position="271"/>
    </location>
</feature>
<feature type="domain" description="ABC transmembrane type-1" evidence="11">
    <location>
        <begin position="25"/>
        <end position="305"/>
    </location>
</feature>
<protein>
    <submittedName>
        <fullName evidence="12">ATP-binding cassette, subfamily B, MsbA</fullName>
    </submittedName>
</protein>
<evidence type="ECO:0000259" key="10">
    <source>
        <dbReference type="PROSITE" id="PS50893"/>
    </source>
</evidence>
<name>A0A1I5MBG7_9RHOB</name>
<dbReference type="Gene3D" id="1.20.1560.10">
    <property type="entry name" value="ABC transporter type 1, transmembrane domain"/>
    <property type="match status" value="1"/>
</dbReference>
<dbReference type="PROSITE" id="PS50929">
    <property type="entry name" value="ABC_TM1F"/>
    <property type="match status" value="1"/>
</dbReference>
<dbReference type="EMBL" id="FOXA01000002">
    <property type="protein sequence ID" value="SFP06849.1"/>
    <property type="molecule type" value="Genomic_DNA"/>
</dbReference>